<evidence type="ECO:0000313" key="3">
    <source>
        <dbReference type="Proteomes" id="UP000297348"/>
    </source>
</evidence>
<feature type="signal peptide" evidence="1">
    <location>
        <begin position="1"/>
        <end position="27"/>
    </location>
</feature>
<reference evidence="2 3" key="1">
    <citation type="submission" date="2018-10" db="EMBL/GenBank/DDBJ databases">
        <title>Lactobacillus sp. R7 and Lactobacillus sp. R19 isolated from fermented mustard green product of Taiwan.</title>
        <authorList>
            <person name="Lin S.-T."/>
        </authorList>
    </citation>
    <scope>NUCLEOTIDE SEQUENCE [LARGE SCALE GENOMIC DNA]</scope>
    <source>
        <strain evidence="2 3">BCRC 81129</strain>
    </source>
</reference>
<evidence type="ECO:0000313" key="2">
    <source>
        <dbReference type="EMBL" id="TGD17615.1"/>
    </source>
</evidence>
<name>A0A4Z0J7Q8_9LACO</name>
<evidence type="ECO:0000256" key="1">
    <source>
        <dbReference type="SAM" id="SignalP"/>
    </source>
</evidence>
<proteinExistence type="predicted"/>
<keyword evidence="3" id="KW-1185">Reference proteome</keyword>
<dbReference type="EMBL" id="RKLX01000026">
    <property type="protein sequence ID" value="TGD17615.1"/>
    <property type="molecule type" value="Genomic_DNA"/>
</dbReference>
<organism evidence="2 3">
    <name type="scientific">Levilactobacillus suantsaiihabitans</name>
    <dbReference type="NCBI Taxonomy" id="2487722"/>
    <lineage>
        <taxon>Bacteria</taxon>
        <taxon>Bacillati</taxon>
        <taxon>Bacillota</taxon>
        <taxon>Bacilli</taxon>
        <taxon>Lactobacillales</taxon>
        <taxon>Lactobacillaceae</taxon>
        <taxon>Levilactobacillus</taxon>
    </lineage>
</organism>
<comment type="caution">
    <text evidence="2">The sequence shown here is derived from an EMBL/GenBank/DDBJ whole genome shotgun (WGS) entry which is preliminary data.</text>
</comment>
<protein>
    <submittedName>
        <fullName evidence="2">Uncharacterized protein</fullName>
    </submittedName>
</protein>
<dbReference type="OrthoDB" id="2330102at2"/>
<sequence>MGKFSKVAMTAMLVLLVGGAVPTTASAATWHKGTPKALRGNWKRSYNDRGSKVTIHFRIKSKSMDISRPGWAVESWSNLKYRKVGAGTYKIKGTYRNGGMLTQKNSHMKVKKSHSKVTYKNSWSKSYSYLGWFHK</sequence>
<accession>A0A4Z0J7Q8</accession>
<keyword evidence="1" id="KW-0732">Signal</keyword>
<feature type="chain" id="PRO_5021223785" evidence="1">
    <location>
        <begin position="28"/>
        <end position="135"/>
    </location>
</feature>
<dbReference type="AlphaFoldDB" id="A0A4Z0J7Q8"/>
<dbReference type="Proteomes" id="UP000297348">
    <property type="component" value="Unassembled WGS sequence"/>
</dbReference>
<gene>
    <name evidence="2" type="ORF">EGT51_11615</name>
</gene>
<dbReference type="RefSeq" id="WP_135368839.1">
    <property type="nucleotide sequence ID" value="NZ_RKLX01000026.1"/>
</dbReference>